<dbReference type="PANTHER" id="PTHR13318">
    <property type="entry name" value="PARTNER OF PAIRED, ISOFORM B-RELATED"/>
    <property type="match status" value="1"/>
</dbReference>
<proteinExistence type="predicted"/>
<dbReference type="EMBL" id="DF973601">
    <property type="protein sequence ID" value="GAU35699.1"/>
    <property type="molecule type" value="Genomic_DNA"/>
</dbReference>
<dbReference type="OrthoDB" id="6066220at2759"/>
<dbReference type="Gene3D" id="3.80.10.10">
    <property type="entry name" value="Ribonuclease Inhibitor"/>
    <property type="match status" value="3"/>
</dbReference>
<gene>
    <name evidence="2" type="ORF">TSUD_258740</name>
</gene>
<dbReference type="GO" id="GO:0031146">
    <property type="term" value="P:SCF-dependent proteasomal ubiquitin-dependent protein catabolic process"/>
    <property type="evidence" value="ECO:0007669"/>
    <property type="project" value="TreeGrafter"/>
</dbReference>
<dbReference type="InterPro" id="IPR006553">
    <property type="entry name" value="Leu-rich_rpt_Cys-con_subtyp"/>
</dbReference>
<dbReference type="Proteomes" id="UP000242715">
    <property type="component" value="Unassembled WGS sequence"/>
</dbReference>
<sequence>MAAPQSDLRLPRECWESIFKFLLINDADGNNHRYLESLSLVCKQFLTITNNLRFSLTICDPTLPFLPHLFQRFPNLTSLNLTRFEGDIDALLTQISTFPLHLKSLNLSNQPTIPSNGLRAFAKKITSLTSLTCSNIHKICTYDLVLISDCFPSLQELDLSNPRKVYFELSSNFSVPPKLRKVNLSGHYYINDSVFLHLCKSCEFLEEIVMLNYPLLTQDDVAFAIRERPGLRSLSIRLGSFIHNHIHNDSSQLIDSLVSLKGLTYLDLLCSFILDKSLLAIAENGLPLRRIVLEDCFGYSYVGLINLVSKCRFLQYLDLDNADFLNDGHVLELSRFLGDLVSINISRCSSLTSLALFALLRNCAKLNEVRMESTSIGKMSVKNSSTLMNFVVYPHLKSLHLGRNTWLGDEAINMFASVFPNLQFLDLSFSNGISEEGIGHVLRKCNKIRHLTLAYSGQKKLPKMEFNVSMLEVLNLTHTSVDDEALHMISKSCFGLLQLDLSYCQDVTEKGVMQVIENCTQLREITLYGCCKVTPGAVDSMVFMRPSLRKITPPPGFCCSDSKRKLLLRHGCLVC</sequence>
<evidence type="ECO:0000259" key="1">
    <source>
        <dbReference type="Pfam" id="PF00646"/>
    </source>
</evidence>
<dbReference type="SMART" id="SM00367">
    <property type="entry name" value="LRR_CC"/>
    <property type="match status" value="9"/>
</dbReference>
<dbReference type="Pfam" id="PF00646">
    <property type="entry name" value="F-box"/>
    <property type="match status" value="1"/>
</dbReference>
<keyword evidence="3" id="KW-1185">Reference proteome</keyword>
<dbReference type="InterPro" id="IPR001810">
    <property type="entry name" value="F-box_dom"/>
</dbReference>
<organism evidence="2 3">
    <name type="scientific">Trifolium subterraneum</name>
    <name type="common">Subterranean clover</name>
    <dbReference type="NCBI Taxonomy" id="3900"/>
    <lineage>
        <taxon>Eukaryota</taxon>
        <taxon>Viridiplantae</taxon>
        <taxon>Streptophyta</taxon>
        <taxon>Embryophyta</taxon>
        <taxon>Tracheophyta</taxon>
        <taxon>Spermatophyta</taxon>
        <taxon>Magnoliopsida</taxon>
        <taxon>eudicotyledons</taxon>
        <taxon>Gunneridae</taxon>
        <taxon>Pentapetalae</taxon>
        <taxon>rosids</taxon>
        <taxon>fabids</taxon>
        <taxon>Fabales</taxon>
        <taxon>Fabaceae</taxon>
        <taxon>Papilionoideae</taxon>
        <taxon>50 kb inversion clade</taxon>
        <taxon>NPAAA clade</taxon>
        <taxon>Hologalegina</taxon>
        <taxon>IRL clade</taxon>
        <taxon>Trifolieae</taxon>
        <taxon>Trifolium</taxon>
    </lineage>
</organism>
<feature type="domain" description="F-box" evidence="1">
    <location>
        <begin position="8"/>
        <end position="54"/>
    </location>
</feature>
<dbReference type="InterPro" id="IPR032675">
    <property type="entry name" value="LRR_dom_sf"/>
</dbReference>
<reference evidence="3" key="1">
    <citation type="journal article" date="2017" name="Front. Plant Sci.">
        <title>Climate Clever Clovers: New Paradigm to Reduce the Environmental Footprint of Ruminants by Breeding Low Methanogenic Forages Utilizing Haplotype Variation.</title>
        <authorList>
            <person name="Kaur P."/>
            <person name="Appels R."/>
            <person name="Bayer P.E."/>
            <person name="Keeble-Gagnere G."/>
            <person name="Wang J."/>
            <person name="Hirakawa H."/>
            <person name="Shirasawa K."/>
            <person name="Vercoe P."/>
            <person name="Stefanova K."/>
            <person name="Durmic Z."/>
            <person name="Nichols P."/>
            <person name="Revell C."/>
            <person name="Isobe S.N."/>
            <person name="Edwards D."/>
            <person name="Erskine W."/>
        </authorList>
    </citation>
    <scope>NUCLEOTIDE SEQUENCE [LARGE SCALE GENOMIC DNA]</scope>
    <source>
        <strain evidence="3">cv. Daliak</strain>
    </source>
</reference>
<dbReference type="SUPFAM" id="SSF52047">
    <property type="entry name" value="RNI-like"/>
    <property type="match status" value="2"/>
</dbReference>
<name>A0A2Z6NVW7_TRISU</name>
<dbReference type="AlphaFoldDB" id="A0A2Z6NVW7"/>
<evidence type="ECO:0000313" key="2">
    <source>
        <dbReference type="EMBL" id="GAU35699.1"/>
    </source>
</evidence>
<accession>A0A2Z6NVW7</accession>
<dbReference type="PANTHER" id="PTHR13318:SF106">
    <property type="entry name" value="F-BOX_LRR-REPEAT PROTEIN 2"/>
    <property type="match status" value="1"/>
</dbReference>
<protein>
    <recommendedName>
        <fullName evidence="1">F-box domain-containing protein</fullName>
    </recommendedName>
</protein>
<dbReference type="InterPro" id="IPR001611">
    <property type="entry name" value="Leu-rich_rpt"/>
</dbReference>
<evidence type="ECO:0000313" key="3">
    <source>
        <dbReference type="Proteomes" id="UP000242715"/>
    </source>
</evidence>
<dbReference type="Pfam" id="PF13516">
    <property type="entry name" value="LRR_6"/>
    <property type="match status" value="1"/>
</dbReference>
<dbReference type="GO" id="GO:0019005">
    <property type="term" value="C:SCF ubiquitin ligase complex"/>
    <property type="evidence" value="ECO:0007669"/>
    <property type="project" value="TreeGrafter"/>
</dbReference>